<dbReference type="SUPFAM" id="SSF48179">
    <property type="entry name" value="6-phosphogluconate dehydrogenase C-terminal domain-like"/>
    <property type="match status" value="1"/>
</dbReference>
<dbReference type="GO" id="GO:0008926">
    <property type="term" value="F:mannitol-1-phosphate 5-dehydrogenase activity"/>
    <property type="evidence" value="ECO:0007669"/>
    <property type="project" value="UniProtKB-UniRule"/>
</dbReference>
<evidence type="ECO:0000256" key="5">
    <source>
        <dbReference type="ARBA" id="ARBA00023027"/>
    </source>
</evidence>
<dbReference type="InterPro" id="IPR023027">
    <property type="entry name" value="Mannitol_DH_CS"/>
</dbReference>
<dbReference type="NCBIfam" id="NF002647">
    <property type="entry name" value="PRK02318.1-3"/>
    <property type="match status" value="1"/>
</dbReference>
<feature type="domain" description="Mannitol dehydrogenase N-terminal" evidence="7">
    <location>
        <begin position="1"/>
        <end position="199"/>
    </location>
</feature>
<dbReference type="PROSITE" id="PS00974">
    <property type="entry name" value="MANNITOL_DHGENASE"/>
    <property type="match status" value="1"/>
</dbReference>
<dbReference type="Gene3D" id="3.40.50.720">
    <property type="entry name" value="NAD(P)-binding Rossmann-like Domain"/>
    <property type="match status" value="1"/>
</dbReference>
<evidence type="ECO:0000259" key="8">
    <source>
        <dbReference type="Pfam" id="PF08125"/>
    </source>
</evidence>
<evidence type="ECO:0000256" key="6">
    <source>
        <dbReference type="HAMAP-Rule" id="MF_00196"/>
    </source>
</evidence>
<dbReference type="GO" id="GO:0005829">
    <property type="term" value="C:cytosol"/>
    <property type="evidence" value="ECO:0007669"/>
    <property type="project" value="TreeGrafter"/>
</dbReference>
<dbReference type="FunFam" id="3.40.50.720:FF:000075">
    <property type="entry name" value="Mannitol-1-phosphate 5-dehydrogenase"/>
    <property type="match status" value="1"/>
</dbReference>
<dbReference type="InterPro" id="IPR013131">
    <property type="entry name" value="Mannitol_DH_N"/>
</dbReference>
<dbReference type="PANTHER" id="PTHR30524">
    <property type="entry name" value="MANNITOL-1-PHOSPHATE 5-DEHYDROGENASE"/>
    <property type="match status" value="1"/>
</dbReference>
<proteinExistence type="inferred from homology"/>
<comment type="similarity">
    <text evidence="1 6">Belongs to the mannitol dehydrogenase family.</text>
</comment>
<reference evidence="9" key="1">
    <citation type="submission" date="2015-01" db="EMBL/GenBank/DDBJ databases">
        <title>Draft genome sequence of Pasteurella multocida isolated from alpaca pneumonia.</title>
        <authorList>
            <person name="Maturrano L."/>
            <person name="Hurtado R."/>
            <person name="Allasi N."/>
            <person name="Juscamayta E."/>
            <person name="Fernandez D."/>
            <person name="Maximiliano J."/>
            <person name="Rimac R."/>
            <person name="Rosadio R."/>
        </authorList>
    </citation>
    <scope>NUCLEOTIDE SEQUENCE</scope>
    <source>
        <strain evidence="9">UNMSM</strain>
    </source>
</reference>
<dbReference type="EC" id="1.1.1.17" evidence="2 6"/>
<dbReference type="InterPro" id="IPR013328">
    <property type="entry name" value="6PGD_dom2"/>
</dbReference>
<evidence type="ECO:0000313" key="9">
    <source>
        <dbReference type="EMBL" id="AMK08624.1"/>
    </source>
</evidence>
<evidence type="ECO:0000256" key="2">
    <source>
        <dbReference type="ARBA" id="ARBA00012939"/>
    </source>
</evidence>
<dbReference type="InterPro" id="IPR000669">
    <property type="entry name" value="Mannitol_DH"/>
</dbReference>
<dbReference type="PRINTS" id="PR00084">
    <property type="entry name" value="MTLDHDRGNASE"/>
</dbReference>
<dbReference type="NCBIfam" id="NF002652">
    <property type="entry name" value="PRK02318.2-5"/>
    <property type="match status" value="1"/>
</dbReference>
<keyword evidence="5 6" id="KW-0520">NAD</keyword>
<comment type="catalytic activity">
    <reaction evidence="6">
        <text>D-mannitol 1-phosphate + NAD(+) = beta-D-fructose 6-phosphate + NADH + H(+)</text>
        <dbReference type="Rhea" id="RHEA:19661"/>
        <dbReference type="ChEBI" id="CHEBI:15378"/>
        <dbReference type="ChEBI" id="CHEBI:57540"/>
        <dbReference type="ChEBI" id="CHEBI:57634"/>
        <dbReference type="ChEBI" id="CHEBI:57945"/>
        <dbReference type="ChEBI" id="CHEBI:61381"/>
        <dbReference type="EC" id="1.1.1.17"/>
    </reaction>
</comment>
<dbReference type="InterPro" id="IPR008927">
    <property type="entry name" value="6-PGluconate_DH-like_C_sf"/>
</dbReference>
<evidence type="ECO:0000256" key="3">
    <source>
        <dbReference type="ARBA" id="ARBA00016219"/>
    </source>
</evidence>
<dbReference type="RefSeq" id="WP_071523176.1">
    <property type="nucleotide sequence ID" value="NZ_JACDXE010000006.1"/>
</dbReference>
<organism evidence="9">
    <name type="scientific">Pasteurella multocida</name>
    <dbReference type="NCBI Taxonomy" id="747"/>
    <lineage>
        <taxon>Bacteria</taxon>
        <taxon>Pseudomonadati</taxon>
        <taxon>Pseudomonadota</taxon>
        <taxon>Gammaproteobacteria</taxon>
        <taxon>Pasteurellales</taxon>
        <taxon>Pasteurellaceae</taxon>
        <taxon>Pasteurella</taxon>
    </lineage>
</organism>
<dbReference type="InterPro" id="IPR023028">
    <property type="entry name" value="Mannitol_1_phos_5_DH"/>
</dbReference>
<feature type="binding site" evidence="6">
    <location>
        <begin position="3"/>
        <end position="14"/>
    </location>
    <ligand>
        <name>NAD(+)</name>
        <dbReference type="ChEBI" id="CHEBI:57540"/>
    </ligand>
</feature>
<dbReference type="FunFam" id="1.10.1040.10:FF:000009">
    <property type="entry name" value="Mannitol-1-phosphate 5-dehydrogenase"/>
    <property type="match status" value="1"/>
</dbReference>
<dbReference type="GO" id="GO:0019592">
    <property type="term" value="P:mannitol catabolic process"/>
    <property type="evidence" value="ECO:0007669"/>
    <property type="project" value="TreeGrafter"/>
</dbReference>
<dbReference type="Pfam" id="PF01232">
    <property type="entry name" value="Mannitol_dh"/>
    <property type="match status" value="1"/>
</dbReference>
<protein>
    <recommendedName>
        <fullName evidence="3 6">Mannitol-1-phosphate 5-dehydrogenase</fullName>
        <ecNumber evidence="2 6">1.1.1.17</ecNumber>
    </recommendedName>
</protein>
<dbReference type="EMBL" id="KP660785">
    <property type="protein sequence ID" value="AMK08624.1"/>
    <property type="molecule type" value="Genomic_DNA"/>
</dbReference>
<dbReference type="PANTHER" id="PTHR30524:SF0">
    <property type="entry name" value="ALTRONATE OXIDOREDUCTASE-RELATED"/>
    <property type="match status" value="1"/>
</dbReference>
<feature type="domain" description="Mannitol dehydrogenase C-terminal" evidence="8">
    <location>
        <begin position="206"/>
        <end position="382"/>
    </location>
</feature>
<dbReference type="Pfam" id="PF08125">
    <property type="entry name" value="Mannitol_dh_C"/>
    <property type="match status" value="1"/>
</dbReference>
<dbReference type="InterPro" id="IPR036291">
    <property type="entry name" value="NAD(P)-bd_dom_sf"/>
</dbReference>
<accession>A0A140D6V0</accession>
<sequence>MKALHFGAGNIGRGFIGKLLADSDIQVIFADVNDHVIEQLKTQQAYPVKIVGDRLNVIETVSNVTGVNSKNEADIIACFTEVDLVTTAVGPNVLKIISSTIAKGLSARFRAGNTRPLNIIACENMVRGTSFLKDNVFSYLTPEEQQQAEAQIGFVDSAVDRIVPPVQFDPANPLLVTVEEFSEWIVDKTQFKGTIPAITGMEQTDNLMAFVERKLFTLNTGHATTAYLGKLKGHQFVKDSIDDPDIREAVKATMQESGAVLIKRYGFDPHAHAAYIEKILKRFANPYLQDDVDRVGREPLRKLSYNDRLIKPLRGTLEYGLPNQHLIQTIASALAYRNESDPQAVELAQLLQQDALESAVKKITELTESNIVQQIVTAYNALQKN</sequence>
<keyword evidence="4 6" id="KW-0560">Oxidoreductase</keyword>
<evidence type="ECO:0000256" key="4">
    <source>
        <dbReference type="ARBA" id="ARBA00023002"/>
    </source>
</evidence>
<dbReference type="NCBIfam" id="NF002646">
    <property type="entry name" value="PRK02318.1-2"/>
    <property type="match status" value="1"/>
</dbReference>
<dbReference type="InterPro" id="IPR013118">
    <property type="entry name" value="Mannitol_DH_C"/>
</dbReference>
<dbReference type="AlphaFoldDB" id="A0A140D6V0"/>
<dbReference type="Gene3D" id="1.10.1040.10">
    <property type="entry name" value="N-(1-d-carboxylethyl)-l-norvaline Dehydrogenase, domain 2"/>
    <property type="match status" value="1"/>
</dbReference>
<dbReference type="HAMAP" id="MF_00196">
    <property type="entry name" value="Mannitol_dehydrog"/>
    <property type="match status" value="1"/>
</dbReference>
<gene>
    <name evidence="6 9" type="primary">mtlD</name>
</gene>
<dbReference type="NCBIfam" id="NF002650">
    <property type="entry name" value="PRK02318.2-2"/>
    <property type="match status" value="1"/>
</dbReference>
<name>A0A140D6V0_PASMD</name>
<dbReference type="SUPFAM" id="SSF51735">
    <property type="entry name" value="NAD(P)-binding Rossmann-fold domains"/>
    <property type="match status" value="1"/>
</dbReference>
<evidence type="ECO:0000259" key="7">
    <source>
        <dbReference type="Pfam" id="PF01232"/>
    </source>
</evidence>
<evidence type="ECO:0000256" key="1">
    <source>
        <dbReference type="ARBA" id="ARBA00006541"/>
    </source>
</evidence>